<dbReference type="PANTHER" id="PTHR36169">
    <property type="entry name" value="ETHANOLAMINE UTILIZATION PROTEIN EUTQ"/>
    <property type="match status" value="1"/>
</dbReference>
<accession>A0A558BFI9</accession>
<dbReference type="InterPro" id="IPR010424">
    <property type="entry name" value="EutQ"/>
</dbReference>
<dbReference type="Proteomes" id="UP000319142">
    <property type="component" value="Unassembled WGS sequence"/>
</dbReference>
<dbReference type="SUPFAM" id="SSF51182">
    <property type="entry name" value="RmlC-like cupins"/>
    <property type="match status" value="1"/>
</dbReference>
<dbReference type="InterPro" id="IPR011051">
    <property type="entry name" value="RmlC_Cupin_sf"/>
</dbReference>
<dbReference type="EMBL" id="VMRX01000007">
    <property type="protein sequence ID" value="TVT35274.1"/>
    <property type="molecule type" value="Genomic_DNA"/>
</dbReference>
<dbReference type="AlphaFoldDB" id="A0A558BFI9"/>
<dbReference type="GO" id="GO:0016301">
    <property type="term" value="F:kinase activity"/>
    <property type="evidence" value="ECO:0007669"/>
    <property type="project" value="UniProtKB-KW"/>
</dbReference>
<gene>
    <name evidence="1" type="primary">eutQ</name>
    <name evidence="1" type="ORF">FHK81_03900</name>
</gene>
<keyword evidence="1" id="KW-0808">Transferase</keyword>
<evidence type="ECO:0000313" key="1">
    <source>
        <dbReference type="EMBL" id="TVT35274.1"/>
    </source>
</evidence>
<organism evidence="1 2">
    <name type="scientific">Marinobacter vinifirmus</name>
    <dbReference type="NCBI Taxonomy" id="355591"/>
    <lineage>
        <taxon>Bacteria</taxon>
        <taxon>Pseudomonadati</taxon>
        <taxon>Pseudomonadota</taxon>
        <taxon>Gammaproteobacteria</taxon>
        <taxon>Pseudomonadales</taxon>
        <taxon>Marinobacteraceae</taxon>
        <taxon>Marinobacter</taxon>
    </lineage>
</organism>
<dbReference type="Pfam" id="PF06249">
    <property type="entry name" value="EutQ"/>
    <property type="match status" value="1"/>
</dbReference>
<reference evidence="1 2" key="1">
    <citation type="submission" date="2019-07" db="EMBL/GenBank/DDBJ databases">
        <title>The pathways for chlorine oxyanion respiration interact through the shared metabolite chlorate.</title>
        <authorList>
            <person name="Barnum T.P."/>
            <person name="Cheng Y."/>
            <person name="Hill K.A."/>
            <person name="Lucas L.N."/>
            <person name="Carlson H.K."/>
            <person name="Coates J.D."/>
        </authorList>
    </citation>
    <scope>NUCLEOTIDE SEQUENCE [LARGE SCALE GENOMIC DNA]</scope>
    <source>
        <strain evidence="1">UCB</strain>
    </source>
</reference>
<comment type="caution">
    <text evidence="1">The sequence shown here is derived from an EMBL/GenBank/DDBJ whole genome shotgun (WGS) entry which is preliminary data.</text>
</comment>
<dbReference type="NCBIfam" id="NF012001">
    <property type="entry name" value="PRK15457.1"/>
    <property type="match status" value="1"/>
</dbReference>
<dbReference type="RefSeq" id="WP_011784735.1">
    <property type="nucleotide sequence ID" value="NZ_VMRX01000007.1"/>
</dbReference>
<sequence>MKSLLTAETIKELHRNGQTSVEITPQRTIITPEARDVAKKLGLKIVDVPVGSERHHKGRLSSAGNRPDSLKAIKKAVRDKLPAAHQNSSLLDQLIEKALKELQHQDEAGPSCEREKAPNGVVLVRGSSVKPGKFDGAGGKPIGLTDVIGAADNSSIAAGYMQWENCSFPWTLNYDEIDVVLEGELHITCGNKTHIGKPGDVFFIPKGAAIEFGSPGKVRFVYVTYPADWSAQ</sequence>
<proteinExistence type="predicted"/>
<dbReference type="Gene3D" id="2.60.120.10">
    <property type="entry name" value="Jelly Rolls"/>
    <property type="match status" value="1"/>
</dbReference>
<dbReference type="InterPro" id="IPR014710">
    <property type="entry name" value="RmlC-like_jellyroll"/>
</dbReference>
<keyword evidence="1" id="KW-0418">Kinase</keyword>
<protein>
    <submittedName>
        <fullName evidence="1">Ethanolamine utilization acetate kinase EutQ</fullName>
    </submittedName>
</protein>
<evidence type="ECO:0000313" key="2">
    <source>
        <dbReference type="Proteomes" id="UP000319142"/>
    </source>
</evidence>
<dbReference type="CDD" id="cd02228">
    <property type="entry name" value="cupin_EutQ"/>
    <property type="match status" value="1"/>
</dbReference>
<name>A0A558BFI9_9GAMM</name>
<dbReference type="PANTHER" id="PTHR36169:SF1">
    <property type="entry name" value="ACETATE KINASE EUTQ"/>
    <property type="match status" value="1"/>
</dbReference>